<proteinExistence type="predicted"/>
<dbReference type="RefSeq" id="WP_190297241.1">
    <property type="nucleotide sequence ID" value="NZ_CP061172.1"/>
</dbReference>
<gene>
    <name evidence="1" type="ORF">IAQ67_15685</name>
</gene>
<evidence type="ECO:0000313" key="2">
    <source>
        <dbReference type="Proteomes" id="UP000516384"/>
    </source>
</evidence>
<dbReference type="AlphaFoldDB" id="A0A7H0Y2M9"/>
<name>A0A7H0Y2M9_9BACL</name>
<protein>
    <submittedName>
        <fullName evidence="1">Uncharacterized protein</fullName>
    </submittedName>
</protein>
<sequence>MELKWICNQELFPCINVSLMEDILGLANESKMSTLRFSKEYNLQYIGELAERWNERNIVNSNQDIIALILGISFCSSGTFLYDQKKLFISSICDYLKMSWNGLAASAILSFGYRDLNPNPELELIRERLIQSASTYEYEAERILQISLLSRVYELQPHLELRKYILSLIDGLCLDIKDPFLEYPLLLLLSDVYHQLEKPTSKEFKTKGRGRLLQAITALRNKEVLQNQHYNEILKVNDQGISILNFYMAFQNTPDVHSITGPGFDRIKENFFFLQFTSENDLPLYLIELIDEMSFGCKSEKENPLDFLLQKFNSIGFTGFPNRNNLKLLISKCDTILLKHCSKSYIELLREELFIEERRNTIIQVLLESHALNEEEFNYLQELSDKFEIAITSTFNYTAMCLEYEHITLHDVEMLIQNDMINIVITILKKNDQHEKLLNLLEKVPSEYHKFLLEGSQFTLLKTNMIDEYKLRLYPLYINALFAYKSSKFPLILFEILQTSEFKDLFQLSTKKIDEIEQKLFTSNLLPSEIQNKIRTKYMTPDELEQEYILELCEEVNLSSWYKYSSYADKNWDRITKNLELRQVFFTRFIDLANEIADKNDLGRILVLLYQFRSNKTFTPEQIMSLEDTLTEKTKQLLFTK</sequence>
<evidence type="ECO:0000313" key="1">
    <source>
        <dbReference type="EMBL" id="QNR65337.1"/>
    </source>
</evidence>
<reference evidence="1 2" key="1">
    <citation type="submission" date="2020-09" db="EMBL/GenBank/DDBJ databases">
        <title>Characterization of Paenibacillus peoriae strain ZF390 with broad-spectrum antimicrobial activity as a potential biocontrol agent.</title>
        <authorList>
            <person name="Li L."/>
            <person name="Zhao Y."/>
            <person name="Li B."/>
            <person name="Xie X."/>
        </authorList>
    </citation>
    <scope>NUCLEOTIDE SEQUENCE [LARGE SCALE GENOMIC DNA]</scope>
    <source>
        <strain evidence="1 2">ZF390</strain>
    </source>
</reference>
<dbReference type="Proteomes" id="UP000516384">
    <property type="component" value="Chromosome"/>
</dbReference>
<dbReference type="EMBL" id="CP061172">
    <property type="protein sequence ID" value="QNR65337.1"/>
    <property type="molecule type" value="Genomic_DNA"/>
</dbReference>
<organism evidence="1 2">
    <name type="scientific">Paenibacillus peoriae</name>
    <dbReference type="NCBI Taxonomy" id="59893"/>
    <lineage>
        <taxon>Bacteria</taxon>
        <taxon>Bacillati</taxon>
        <taxon>Bacillota</taxon>
        <taxon>Bacilli</taxon>
        <taxon>Bacillales</taxon>
        <taxon>Paenibacillaceae</taxon>
        <taxon>Paenibacillus</taxon>
    </lineage>
</organism>
<accession>A0A7H0Y2M9</accession>